<feature type="domain" description="Uncharacterized protein YyaB-like PH" evidence="2">
    <location>
        <begin position="75"/>
        <end position="145"/>
    </location>
</feature>
<feature type="transmembrane region" description="Helical" evidence="1">
    <location>
        <begin position="50"/>
        <end position="68"/>
    </location>
</feature>
<dbReference type="eggNOG" id="ENOG503384V">
    <property type="taxonomic scope" value="Bacteria"/>
</dbReference>
<dbReference type="KEGG" id="cgo:Corgl_0077"/>
<dbReference type="STRING" id="700015.Corgl_0077"/>
<name>F2N9V0_CORGP</name>
<organism evidence="3 4">
    <name type="scientific">Coriobacterium glomerans (strain ATCC 49209 / DSM 20642 / JCM 10262 / PW2)</name>
    <dbReference type="NCBI Taxonomy" id="700015"/>
    <lineage>
        <taxon>Bacteria</taxon>
        <taxon>Bacillati</taxon>
        <taxon>Actinomycetota</taxon>
        <taxon>Coriobacteriia</taxon>
        <taxon>Coriobacteriales</taxon>
        <taxon>Coriobacteriaceae</taxon>
        <taxon>Coriobacterium</taxon>
    </lineage>
</organism>
<keyword evidence="1" id="KW-0472">Membrane</keyword>
<evidence type="ECO:0000256" key="1">
    <source>
        <dbReference type="SAM" id="Phobius"/>
    </source>
</evidence>
<accession>F2N9V0</accession>
<evidence type="ECO:0000259" key="2">
    <source>
        <dbReference type="Pfam" id="PF06713"/>
    </source>
</evidence>
<feature type="transmembrane region" description="Helical" evidence="1">
    <location>
        <begin position="24"/>
        <end position="44"/>
    </location>
</feature>
<protein>
    <recommendedName>
        <fullName evidence="2">Uncharacterized protein YyaB-like PH domain-containing protein</fullName>
    </recommendedName>
</protein>
<proteinExistence type="predicted"/>
<dbReference type="Pfam" id="PF06713">
    <property type="entry name" value="bPH_4"/>
    <property type="match status" value="1"/>
</dbReference>
<sequence length="169" mass="19062">MFSLLPDECGWKGKPMTRFNGKSSWWFIAFILVWTAVMFIIMLIPSPVALWIAGAGLLMSIFLISTLIRNHVDVFDDRVEICYGPMTIRITISSIRSVERSHCLLASTANSFDRVYITVRGIDCCDDTLVSLKDNDAFIEAVRDRLRDLRAEASDVSECAHPTSNAPWL</sequence>
<dbReference type="EMBL" id="CP002628">
    <property type="protein sequence ID" value="AEB06205.1"/>
    <property type="molecule type" value="Genomic_DNA"/>
</dbReference>
<dbReference type="GO" id="GO:0030153">
    <property type="term" value="P:bacteriocin immunity"/>
    <property type="evidence" value="ECO:0007669"/>
    <property type="project" value="InterPro"/>
</dbReference>
<dbReference type="InterPro" id="IPR009589">
    <property type="entry name" value="PH_YyaB-like"/>
</dbReference>
<evidence type="ECO:0000313" key="4">
    <source>
        <dbReference type="Proteomes" id="UP000006851"/>
    </source>
</evidence>
<keyword evidence="1" id="KW-0812">Transmembrane</keyword>
<dbReference type="AlphaFoldDB" id="F2N9V0"/>
<keyword evidence="4" id="KW-1185">Reference proteome</keyword>
<dbReference type="Proteomes" id="UP000006851">
    <property type="component" value="Chromosome"/>
</dbReference>
<evidence type="ECO:0000313" key="3">
    <source>
        <dbReference type="EMBL" id="AEB06205.1"/>
    </source>
</evidence>
<keyword evidence="1" id="KW-1133">Transmembrane helix</keyword>
<reference evidence="4" key="1">
    <citation type="journal article" date="2013" name="Stand. Genomic Sci.">
        <title>Complete genome sequence of Coriobacterium glomerans type strain (PW2(T)) from the midgut of Pyrrhocoris apterus L. (red soldier bug).</title>
        <authorList>
            <person name="Stackebrandt E."/>
            <person name="Zeytun A."/>
            <person name="Lapidus A."/>
            <person name="Nolan M."/>
            <person name="Lucas S."/>
            <person name="Hammon N."/>
            <person name="Deshpande S."/>
            <person name="Cheng J.F."/>
            <person name="Tapia R."/>
            <person name="Goodwin L.A."/>
            <person name="Pitluck S."/>
            <person name="Liolios K."/>
            <person name="Pagani I."/>
            <person name="Ivanova N."/>
            <person name="Mavromatis K."/>
            <person name="Mikhailova N."/>
            <person name="Huntemann M."/>
            <person name="Pati A."/>
            <person name="Chen A."/>
            <person name="Palaniappan K."/>
            <person name="Chang Y.J."/>
            <person name="Land M."/>
            <person name="Hauser L."/>
            <person name="Rohde M."/>
            <person name="Pukall R."/>
            <person name="Goker M."/>
            <person name="Detter J.C."/>
            <person name="Woyke T."/>
            <person name="Bristow J."/>
            <person name="Eisen J.A."/>
            <person name="Markowitz V."/>
            <person name="Hugenholtz P."/>
            <person name="Kyrpides N.C."/>
            <person name="Klenk H.P."/>
        </authorList>
    </citation>
    <scope>NUCLEOTIDE SEQUENCE</scope>
    <source>
        <strain evidence="4">ATCC 49209 / DSM 20642 / JCM 10262 / PW2</strain>
    </source>
</reference>
<dbReference type="OrthoDB" id="3191742at2"/>
<dbReference type="HOGENOM" id="CLU_1575839_0_0_11"/>
<gene>
    <name evidence="3" type="ordered locus">Corgl_0077</name>
</gene>